<dbReference type="Proteomes" id="UP001221413">
    <property type="component" value="Unassembled WGS sequence"/>
</dbReference>
<feature type="signal peptide" evidence="1">
    <location>
        <begin position="1"/>
        <end position="22"/>
    </location>
</feature>
<sequence length="239" mass="26535">MKPTFDVFTIVIALSIPSVTLCSAVPAPLPIPLEIPSLVNTDKIASLSPRDNEEAPPSTVGGIPPPVSDCTVWTGEERLDTFREEMLKGWRYSFKKGPKEDTPRWDELMRIWEKLRHSPDDRYEVIPTKSCRVIFCNGELAVGIAVCNGKDDVPGGPGLSIDGGYISYALSYWLYGVGTWCHNISPATDVNGFWQYSFGISWQRDFPGVGLNIEWCSQEQDLREPKPPGGGAVHRLGYF</sequence>
<name>A0AAD6J3B1_DREDA</name>
<keyword evidence="1" id="KW-0732">Signal</keyword>
<reference evidence="2" key="1">
    <citation type="submission" date="2023-01" db="EMBL/GenBank/DDBJ databases">
        <title>The chitinases involved in constricting ring structure development in the nematode-trapping fungus Drechslerella dactyloides.</title>
        <authorList>
            <person name="Wang R."/>
            <person name="Zhang L."/>
            <person name="Tang P."/>
            <person name="Li S."/>
            <person name="Liang L."/>
        </authorList>
    </citation>
    <scope>NUCLEOTIDE SEQUENCE</scope>
    <source>
        <strain evidence="2">YMF1.00031</strain>
    </source>
</reference>
<evidence type="ECO:0000313" key="2">
    <source>
        <dbReference type="EMBL" id="KAJ6263012.1"/>
    </source>
</evidence>
<evidence type="ECO:0000256" key="1">
    <source>
        <dbReference type="SAM" id="SignalP"/>
    </source>
</evidence>
<gene>
    <name evidence="2" type="ORF">Dda_1570</name>
</gene>
<dbReference type="AlphaFoldDB" id="A0AAD6J3B1"/>
<comment type="caution">
    <text evidence="2">The sequence shown here is derived from an EMBL/GenBank/DDBJ whole genome shotgun (WGS) entry which is preliminary data.</text>
</comment>
<accession>A0AAD6J3B1</accession>
<keyword evidence="3" id="KW-1185">Reference proteome</keyword>
<protein>
    <submittedName>
        <fullName evidence="2">Uncharacterized protein</fullName>
    </submittedName>
</protein>
<dbReference type="EMBL" id="JAQGDS010000002">
    <property type="protein sequence ID" value="KAJ6263012.1"/>
    <property type="molecule type" value="Genomic_DNA"/>
</dbReference>
<organism evidence="2 3">
    <name type="scientific">Drechslerella dactyloides</name>
    <name type="common">Nematode-trapping fungus</name>
    <name type="synonym">Arthrobotrys dactyloides</name>
    <dbReference type="NCBI Taxonomy" id="74499"/>
    <lineage>
        <taxon>Eukaryota</taxon>
        <taxon>Fungi</taxon>
        <taxon>Dikarya</taxon>
        <taxon>Ascomycota</taxon>
        <taxon>Pezizomycotina</taxon>
        <taxon>Orbiliomycetes</taxon>
        <taxon>Orbiliales</taxon>
        <taxon>Orbiliaceae</taxon>
        <taxon>Drechslerella</taxon>
    </lineage>
</organism>
<proteinExistence type="predicted"/>
<feature type="chain" id="PRO_5042295362" evidence="1">
    <location>
        <begin position="23"/>
        <end position="239"/>
    </location>
</feature>
<evidence type="ECO:0000313" key="3">
    <source>
        <dbReference type="Proteomes" id="UP001221413"/>
    </source>
</evidence>